<dbReference type="InterPro" id="IPR012892">
    <property type="entry name" value="Gp58"/>
</dbReference>
<evidence type="ECO:0000313" key="3">
    <source>
        <dbReference type="EMBL" id="TGE74916.1"/>
    </source>
</evidence>
<accession>A0A4Z0S0J8</accession>
<feature type="domain" description="Tail spike" evidence="1">
    <location>
        <begin position="142"/>
        <end position="391"/>
    </location>
</feature>
<dbReference type="NCBIfam" id="TIGR01665">
    <property type="entry name" value="put_anti_recept"/>
    <property type="match status" value="1"/>
</dbReference>
<dbReference type="Pfam" id="PF06605">
    <property type="entry name" value="Prophage_tail"/>
    <property type="match status" value="1"/>
</dbReference>
<evidence type="ECO:0000313" key="4">
    <source>
        <dbReference type="Proteomes" id="UP000297646"/>
    </source>
</evidence>
<comment type="caution">
    <text evidence="3">The sequence shown here is derived from an EMBL/GenBank/DDBJ whole genome shotgun (WGS) entry which is preliminary data.</text>
</comment>
<evidence type="ECO:0000259" key="2">
    <source>
        <dbReference type="Pfam" id="PF07902"/>
    </source>
</evidence>
<dbReference type="InterPro" id="IPR010572">
    <property type="entry name" value="Tail_dom"/>
</dbReference>
<dbReference type="Proteomes" id="UP000297646">
    <property type="component" value="Unassembled WGS sequence"/>
</dbReference>
<sequence length="1518" mass="163572">MYTVLDPRLNVVGFLSNKGRGANDFWGDTISQQIADTQDILGNVDLTVDNVSRNIDVSGNTKNWNHTLNGISFNNTLVGAQVENGYYLLYQDDANKRHYLMQLTSVSEKVTPGGQHYKTATGVNAALYDFSRMIVDAKEFYASPTGTQTLGSLQNILRYILGHAGWNVNVEDYNFPDITYSISDGASVQSVLQDIIKLFEVDVDAYVTMTPQGQLAQRVVSFRQQMGADSGVTIRYGKNMTDMTREELSDSIYTKLYVQGANSLKLNTTNNGLPYIVDEAANKLYNPVGASSSPETFREGIVVNSMITDERSLLAWGKKQLQALNHPRINYTISSIASTEAGLGDTIRVQDLYASQQILLTSRVIQKTFSFANPTTNTLVLGEYSSVIGDKTKNIDLIAKLGQVADDITVVSEAAVKTQVIAEGAASIASQASSAVGSVATHANAVEDALSSAFNTAKSDVARLYSENKADTASLNSFVTEQLATTNKMVEDAKASAIEIGQTTAQNAQKALDEAKKDFTSSFASQASQTASMASEANSKASQYASQAKSEAVSAATSADGVVRSEFKFTTDSMTATIQQNKSDADGKITKAQTTATQALDGLSTKVEKTEYNKTTGDLTSKINTTSDTAEKSKQDIADIKVANDKQDNRMFQIEKDATGVKQTVSDLSTEQGKQRGSISKLEQRADGFDATVTKVNNLSVGGRNLLLNSKDFGSPWNGFDAGSPNMYQTLSATQDTRPWAGPKYSMANLRDRGVINDTDTFVMSGYVRNTGDNDLQLHFYATNNSSTWTNNNNEYVSIIKAHSDWVRVSTKPFKFIGLSTMDNTGIRFESGDTVTNGYLEQSGLKLEKGTVATDWTPAPEDVDSATATAQLTADKATTSLNSFKTDADGRISKAQADIVANANAITQKVSQSDYNAKTGELTQSVSKAQQTADTATQTIGTYKETNDKRVASAETNIKANSDAIKLTVSKTDFDKATGKINGDISSLTQRADGFDATVTKVNNLSVGGRNLLLGTSNSFTGIGNNSINGTFNDQGGQYYLAGCKKVSDLYNQYGPSEYLTISFDWVASGSDISGEFIPQWNDTPWGLSVVGSVKISKVNVAGHYTNTVSLKQDGYSTSNATGIRFRQDNLKGNLTISNIKLELGNVPTDWTPAPEDIESSVAQVKLTADGLYEKVNNPTTGIATRLLTAEGAITAVRDKTNELSSTLTQTANSIQASVATKTDKTTVLSLFSDNFEAGIKGHTGAIISGINGDASGMQIAGKHIVLTGDTTIQSGFTLTVDHLVGNTAQFIKTNWESAYSNIQIDGDGITIASKDNKAKTVFENGDTHWWSPRGEDIGYIGITTPIVNQTNADYMTIGVNGWQTTTKGDSHYDYGTSDFYGGDGIMFGVTDANTDKTGSYRKLMSWESNLTAIYLGVQTGWHAWEQYEFHKDVKVDGAMNVSGNLTTGGDINLGWTLRKNGTGFYPAHFNGLPGIHIVGTNSGIVFNESANKFYVVMGGHWNEITMSGNWGTGSWDN</sequence>
<dbReference type="EMBL" id="PVSN01000017">
    <property type="protein sequence ID" value="TGE74916.1"/>
    <property type="molecule type" value="Genomic_DNA"/>
</dbReference>
<proteinExistence type="predicted"/>
<name>A0A4Z0S0J8_WEICO</name>
<evidence type="ECO:0000259" key="1">
    <source>
        <dbReference type="Pfam" id="PF06605"/>
    </source>
</evidence>
<dbReference type="InterPro" id="IPR007119">
    <property type="entry name" value="Phage_tail_spike_N"/>
</dbReference>
<dbReference type="Pfam" id="PF07902">
    <property type="entry name" value="Gp58"/>
    <property type="match status" value="1"/>
</dbReference>
<feature type="domain" description="Gp58-like" evidence="2">
    <location>
        <begin position="1157"/>
        <end position="1290"/>
    </location>
</feature>
<reference evidence="3 4" key="1">
    <citation type="submission" date="2018-03" db="EMBL/GenBank/DDBJ databases">
        <title>Genome sequencing of Weissella confusa isolates.</title>
        <authorList>
            <person name="Kajala I."/>
            <person name="Baruah R."/>
            <person name="Bergsveinson J."/>
            <person name="Juvonen R."/>
            <person name="Ziola B."/>
        </authorList>
    </citation>
    <scope>NUCLEOTIDE SEQUENCE [LARGE SCALE GENOMIC DNA]</scope>
    <source>
        <strain evidence="3 4">VTT E-062653</strain>
    </source>
</reference>
<dbReference type="OrthoDB" id="2327358at2"/>
<organism evidence="3 4">
    <name type="scientific">Weissella confusa</name>
    <name type="common">Lactobacillus confusus</name>
    <dbReference type="NCBI Taxonomy" id="1583"/>
    <lineage>
        <taxon>Bacteria</taxon>
        <taxon>Bacillati</taxon>
        <taxon>Bacillota</taxon>
        <taxon>Bacilli</taxon>
        <taxon>Lactobacillales</taxon>
        <taxon>Lactobacillaceae</taxon>
        <taxon>Weissella</taxon>
    </lineage>
</organism>
<protein>
    <submittedName>
        <fullName evidence="3">Uncharacterized protein</fullName>
    </submittedName>
</protein>
<dbReference type="RefSeq" id="WP_135518370.1">
    <property type="nucleotide sequence ID" value="NZ_PVSN01000017.1"/>
</dbReference>
<gene>
    <name evidence="3" type="ORF">C6P11_02715</name>
</gene>